<evidence type="ECO:0000256" key="4">
    <source>
        <dbReference type="ARBA" id="ARBA00022801"/>
    </source>
</evidence>
<dbReference type="PANTHER" id="PTHR11080:SF2">
    <property type="entry name" value="LD05707P"/>
    <property type="match status" value="1"/>
</dbReference>
<evidence type="ECO:0000256" key="2">
    <source>
        <dbReference type="ARBA" id="ARBA00022642"/>
    </source>
</evidence>
<dbReference type="Gene3D" id="3.40.50.850">
    <property type="entry name" value="Isochorismatase-like"/>
    <property type="match status" value="1"/>
</dbReference>
<keyword evidence="2" id="KW-0662">Pyridine nucleotide biosynthesis</keyword>
<dbReference type="GO" id="GO:0008936">
    <property type="term" value="F:nicotinamidase activity"/>
    <property type="evidence" value="ECO:0007669"/>
    <property type="project" value="UniProtKB-EC"/>
</dbReference>
<evidence type="ECO:0000256" key="7">
    <source>
        <dbReference type="ARBA" id="ARBA00043224"/>
    </source>
</evidence>
<dbReference type="Proteomes" id="UP000198824">
    <property type="component" value="Unassembled WGS sequence"/>
</dbReference>
<dbReference type="InterPro" id="IPR000868">
    <property type="entry name" value="Isochorismatase-like_dom"/>
</dbReference>
<comment type="pathway">
    <text evidence="5">Cofactor biosynthesis; nicotinate biosynthesis; nicotinate from nicotinamide: step 1/1.</text>
</comment>
<comment type="similarity">
    <text evidence="1">Belongs to the isochorismatase family.</text>
</comment>
<evidence type="ECO:0000256" key="6">
    <source>
        <dbReference type="ARBA" id="ARBA00039017"/>
    </source>
</evidence>
<evidence type="ECO:0000313" key="9">
    <source>
        <dbReference type="EMBL" id="SFR85426.1"/>
    </source>
</evidence>
<dbReference type="OrthoDB" id="9791276at2"/>
<keyword evidence="10" id="KW-1185">Reference proteome</keyword>
<dbReference type="AlphaFoldDB" id="A0A1I6K2K9"/>
<dbReference type="GO" id="GO:0046872">
    <property type="term" value="F:metal ion binding"/>
    <property type="evidence" value="ECO:0007669"/>
    <property type="project" value="UniProtKB-KW"/>
</dbReference>
<evidence type="ECO:0000256" key="3">
    <source>
        <dbReference type="ARBA" id="ARBA00022723"/>
    </source>
</evidence>
<gene>
    <name evidence="9" type="ORF">SAMN05192580_1258</name>
</gene>
<keyword evidence="3" id="KW-0479">Metal-binding</keyword>
<protein>
    <recommendedName>
        <fullName evidence="6">nicotinamidase</fullName>
        <ecNumber evidence="6">3.5.1.19</ecNumber>
    </recommendedName>
    <alternativeName>
        <fullName evidence="7">Nicotinamide deamidase</fullName>
    </alternativeName>
</protein>
<sequence>MRSFVIVVDAQGDFVRADGALSVAGADALVGPMNAWLAALTPEETAGVLFTFDTHEEEIYRGSKEAEQFRLHCVRGTAGWNTVLDPGAIDARIPLYRLEKGVFDMWEEADVCIEPMRGGAATPRDRFFETLKTEGVTHVTVIGVAADYCVRWAIQGLVDRGFAVTVPGELTRGIARQMPQVLGEDFAGKPVALA</sequence>
<accession>A0A1I6K2K9</accession>
<name>A0A1I6K2K9_9SPHN</name>
<feature type="domain" description="Isochorismatase-like" evidence="8">
    <location>
        <begin position="5"/>
        <end position="174"/>
    </location>
</feature>
<evidence type="ECO:0000256" key="1">
    <source>
        <dbReference type="ARBA" id="ARBA00006336"/>
    </source>
</evidence>
<dbReference type="STRING" id="1166337.SAMN05192580_1258"/>
<evidence type="ECO:0000256" key="5">
    <source>
        <dbReference type="ARBA" id="ARBA00037900"/>
    </source>
</evidence>
<evidence type="ECO:0000313" key="10">
    <source>
        <dbReference type="Proteomes" id="UP000198824"/>
    </source>
</evidence>
<dbReference type="GO" id="GO:0019363">
    <property type="term" value="P:pyridine nucleotide biosynthetic process"/>
    <property type="evidence" value="ECO:0007669"/>
    <property type="project" value="UniProtKB-KW"/>
</dbReference>
<evidence type="ECO:0000259" key="8">
    <source>
        <dbReference type="Pfam" id="PF00857"/>
    </source>
</evidence>
<dbReference type="InterPro" id="IPR036380">
    <property type="entry name" value="Isochorismatase-like_sf"/>
</dbReference>
<organism evidence="9 10">
    <name type="scientific">Sphingomonas jatrophae</name>
    <dbReference type="NCBI Taxonomy" id="1166337"/>
    <lineage>
        <taxon>Bacteria</taxon>
        <taxon>Pseudomonadati</taxon>
        <taxon>Pseudomonadota</taxon>
        <taxon>Alphaproteobacteria</taxon>
        <taxon>Sphingomonadales</taxon>
        <taxon>Sphingomonadaceae</taxon>
        <taxon>Sphingomonas</taxon>
    </lineage>
</organism>
<dbReference type="EMBL" id="FOZG01000001">
    <property type="protein sequence ID" value="SFR85426.1"/>
    <property type="molecule type" value="Genomic_DNA"/>
</dbReference>
<dbReference type="SUPFAM" id="SSF52499">
    <property type="entry name" value="Isochorismatase-like hydrolases"/>
    <property type="match status" value="1"/>
</dbReference>
<dbReference type="EC" id="3.5.1.19" evidence="6"/>
<keyword evidence="4" id="KW-0378">Hydrolase</keyword>
<dbReference type="PANTHER" id="PTHR11080">
    <property type="entry name" value="PYRAZINAMIDASE/NICOTINAMIDASE"/>
    <property type="match status" value="1"/>
</dbReference>
<proteinExistence type="inferred from homology"/>
<reference evidence="9 10" key="1">
    <citation type="submission" date="2016-10" db="EMBL/GenBank/DDBJ databases">
        <authorList>
            <person name="de Groot N.N."/>
        </authorList>
    </citation>
    <scope>NUCLEOTIDE SEQUENCE [LARGE SCALE GENOMIC DNA]</scope>
    <source>
        <strain evidence="9 10">S5-249</strain>
    </source>
</reference>
<dbReference type="InterPro" id="IPR052347">
    <property type="entry name" value="Isochorismatase_Nicotinamidase"/>
</dbReference>
<dbReference type="Pfam" id="PF00857">
    <property type="entry name" value="Isochorismatase"/>
    <property type="match status" value="1"/>
</dbReference>